<evidence type="ECO:0000313" key="9">
    <source>
        <dbReference type="EMBL" id="MFC5469659.1"/>
    </source>
</evidence>
<dbReference type="InterPro" id="IPR003362">
    <property type="entry name" value="Bact_transf"/>
</dbReference>
<gene>
    <name evidence="9" type="ORF">ACFPPD_13070</name>
</gene>
<evidence type="ECO:0000256" key="1">
    <source>
        <dbReference type="ARBA" id="ARBA00004141"/>
    </source>
</evidence>
<feature type="domain" description="Bacterial sugar transferase" evidence="8">
    <location>
        <begin position="308"/>
        <end position="496"/>
    </location>
</feature>
<keyword evidence="3 9" id="KW-0808">Transferase</keyword>
<dbReference type="Gene3D" id="3.40.50.720">
    <property type="entry name" value="NAD(P)-binding Rossmann-like Domain"/>
    <property type="match status" value="1"/>
</dbReference>
<evidence type="ECO:0000313" key="10">
    <source>
        <dbReference type="Proteomes" id="UP001596105"/>
    </source>
</evidence>
<dbReference type="SUPFAM" id="SSF51735">
    <property type="entry name" value="NAD(P)-binding Rossmann-fold domains"/>
    <property type="match status" value="1"/>
</dbReference>
<dbReference type="InterPro" id="IPR036291">
    <property type="entry name" value="NAD(P)-bd_dom_sf"/>
</dbReference>
<evidence type="ECO:0000256" key="2">
    <source>
        <dbReference type="ARBA" id="ARBA00006464"/>
    </source>
</evidence>
<feature type="transmembrane region" description="Helical" evidence="7">
    <location>
        <begin position="120"/>
        <end position="139"/>
    </location>
</feature>
<dbReference type="EC" id="2.7.8.-" evidence="9"/>
<organism evidence="9 10">
    <name type="scientific">Cohnella suwonensis</name>
    <dbReference type="NCBI Taxonomy" id="696072"/>
    <lineage>
        <taxon>Bacteria</taxon>
        <taxon>Bacillati</taxon>
        <taxon>Bacillota</taxon>
        <taxon>Bacilli</taxon>
        <taxon>Bacillales</taxon>
        <taxon>Paenibacillaceae</taxon>
        <taxon>Cohnella</taxon>
    </lineage>
</organism>
<feature type="transmembrane region" description="Helical" evidence="7">
    <location>
        <begin position="145"/>
        <end position="167"/>
    </location>
</feature>
<reference evidence="10" key="1">
    <citation type="journal article" date="2019" name="Int. J. Syst. Evol. Microbiol.">
        <title>The Global Catalogue of Microorganisms (GCM) 10K type strain sequencing project: providing services to taxonomists for standard genome sequencing and annotation.</title>
        <authorList>
            <consortium name="The Broad Institute Genomics Platform"/>
            <consortium name="The Broad Institute Genome Sequencing Center for Infectious Disease"/>
            <person name="Wu L."/>
            <person name="Ma J."/>
        </authorList>
    </citation>
    <scope>NUCLEOTIDE SEQUENCE [LARGE SCALE GENOMIC DNA]</scope>
    <source>
        <strain evidence="10">CCUG 57113</strain>
    </source>
</reference>
<dbReference type="GO" id="GO:0016740">
    <property type="term" value="F:transferase activity"/>
    <property type="evidence" value="ECO:0007669"/>
    <property type="project" value="UniProtKB-KW"/>
</dbReference>
<evidence type="ECO:0000256" key="6">
    <source>
        <dbReference type="ARBA" id="ARBA00023136"/>
    </source>
</evidence>
<comment type="subcellular location">
    <subcellularLocation>
        <location evidence="1">Membrane</location>
        <topology evidence="1">Multi-pass membrane protein</topology>
    </subcellularLocation>
</comment>
<dbReference type="Proteomes" id="UP001596105">
    <property type="component" value="Unassembled WGS sequence"/>
</dbReference>
<comment type="caution">
    <text evidence="9">The sequence shown here is derived from an EMBL/GenBank/DDBJ whole genome shotgun (WGS) entry which is preliminary data.</text>
</comment>
<dbReference type="Pfam" id="PF02397">
    <property type="entry name" value="Bac_transf"/>
    <property type="match status" value="1"/>
</dbReference>
<comment type="similarity">
    <text evidence="2">Belongs to the bacterial sugar transferase family.</text>
</comment>
<keyword evidence="5 7" id="KW-1133">Transmembrane helix</keyword>
<keyword evidence="6 7" id="KW-0472">Membrane</keyword>
<dbReference type="NCBIfam" id="TIGR03025">
    <property type="entry name" value="EPS_sugtrans"/>
    <property type="match status" value="1"/>
</dbReference>
<evidence type="ECO:0000256" key="7">
    <source>
        <dbReference type="SAM" id="Phobius"/>
    </source>
</evidence>
<sequence length="501" mass="58349">MQPHVSASQMRATNELNSLEQLAANRTRSKLNLQAIQFALGGIEYLTYLITFAILFVMRVLPDYPEISTTSVTQWFNQIPIISDYCIYLLLFLGLYLLLTYQKQFYSIRQERSLTDEFIIIVKLISLSFLIAIGITFLMKNTMVYSRAVLLFFFSTTIFQAMAYRYIRKWTFYQLKKYGKLKQNVLIVGAGRVGMQFQKLFMKSETHGYHFVGFLDDQKLNERVMGTVDDLEKVVREQHVDILYITIPSERKKLDPLIQRIYKYQIDIRIIPELYDRMTSVYEYRQDYDYPCLQIVKTPLRGLNLVIKRCMDIIISLLGIMILSPLWALVAVAIKLSSSGPVFYNQKRLGKNGVPFVIYKFRSMVTDADQKLEVLNDHNDMTGPAFKMKDDPRVTKVGAFIRKYSIDEFPQLLNVIKGEMSLIGPRPPLPDEVKQYSDHQWRRMDVRPGMTGLWQVSGRSDLTFDEWINLDIQYIERWSIALEFKILLKTIPVVVKGSGAY</sequence>
<evidence type="ECO:0000256" key="3">
    <source>
        <dbReference type="ARBA" id="ARBA00022679"/>
    </source>
</evidence>
<dbReference type="EMBL" id="JBHSMH010000041">
    <property type="protein sequence ID" value="MFC5469659.1"/>
    <property type="molecule type" value="Genomic_DNA"/>
</dbReference>
<feature type="transmembrane region" description="Helical" evidence="7">
    <location>
        <begin position="78"/>
        <end position="99"/>
    </location>
</feature>
<dbReference type="PANTHER" id="PTHR30576">
    <property type="entry name" value="COLANIC BIOSYNTHESIS UDP-GLUCOSE LIPID CARRIER TRANSFERASE"/>
    <property type="match status" value="1"/>
</dbReference>
<feature type="transmembrane region" description="Helical" evidence="7">
    <location>
        <begin position="35"/>
        <end position="58"/>
    </location>
</feature>
<keyword evidence="4 7" id="KW-0812">Transmembrane</keyword>
<proteinExistence type="inferred from homology"/>
<dbReference type="RefSeq" id="WP_209745225.1">
    <property type="nucleotide sequence ID" value="NZ_JBHSMH010000041.1"/>
</dbReference>
<keyword evidence="10" id="KW-1185">Reference proteome</keyword>
<name>A0ABW0LV53_9BACL</name>
<dbReference type="PANTHER" id="PTHR30576:SF10">
    <property type="entry name" value="SLL5057 PROTEIN"/>
    <property type="match status" value="1"/>
</dbReference>
<dbReference type="Pfam" id="PF13727">
    <property type="entry name" value="CoA_binding_3"/>
    <property type="match status" value="1"/>
</dbReference>
<accession>A0ABW0LV53</accession>
<evidence type="ECO:0000256" key="4">
    <source>
        <dbReference type="ARBA" id="ARBA00022692"/>
    </source>
</evidence>
<protein>
    <submittedName>
        <fullName evidence="9">Sugar transferase</fullName>
        <ecNumber evidence="9">2.7.8.-</ecNumber>
    </submittedName>
</protein>
<evidence type="ECO:0000259" key="8">
    <source>
        <dbReference type="Pfam" id="PF02397"/>
    </source>
</evidence>
<evidence type="ECO:0000256" key="5">
    <source>
        <dbReference type="ARBA" id="ARBA00022989"/>
    </source>
</evidence>
<dbReference type="InterPro" id="IPR017475">
    <property type="entry name" value="EPS_sugar_tfrase"/>
</dbReference>
<feature type="transmembrane region" description="Helical" evidence="7">
    <location>
        <begin position="313"/>
        <end position="334"/>
    </location>
</feature>